<name>A0A2N9H828_FAGSY</name>
<sequence>MAAPLFLRAIPLLSLRLHHHHHRLADSILAPARRPWCSAAEPSRGDENLSSADNITAAWSARDSVSPKYHRWNDDEYRKWKDKEDEILRDIEPIASLTKEILHSESQLAATLGALGKILTTDDLKKRAIIIVHWCCMSKSDGELVAHLLLYCPDDRELWDLLLCLLEVTWVMPHSVLAMLESWRGTMGRVRGVWGLISCLMWGLLEREELAYLRGHGVIFATS</sequence>
<dbReference type="EMBL" id="OIVN01003340">
    <property type="protein sequence ID" value="SPD10577.1"/>
    <property type="molecule type" value="Genomic_DNA"/>
</dbReference>
<proteinExistence type="predicted"/>
<gene>
    <name evidence="1" type="ORF">FSB_LOCUS38459</name>
</gene>
<protein>
    <submittedName>
        <fullName evidence="1">Uncharacterized protein</fullName>
    </submittedName>
</protein>
<accession>A0A2N9H828</accession>
<organism evidence="1">
    <name type="scientific">Fagus sylvatica</name>
    <name type="common">Beechnut</name>
    <dbReference type="NCBI Taxonomy" id="28930"/>
    <lineage>
        <taxon>Eukaryota</taxon>
        <taxon>Viridiplantae</taxon>
        <taxon>Streptophyta</taxon>
        <taxon>Embryophyta</taxon>
        <taxon>Tracheophyta</taxon>
        <taxon>Spermatophyta</taxon>
        <taxon>Magnoliopsida</taxon>
        <taxon>eudicotyledons</taxon>
        <taxon>Gunneridae</taxon>
        <taxon>Pentapetalae</taxon>
        <taxon>rosids</taxon>
        <taxon>fabids</taxon>
        <taxon>Fagales</taxon>
        <taxon>Fagaceae</taxon>
        <taxon>Fagus</taxon>
    </lineage>
</organism>
<dbReference type="AlphaFoldDB" id="A0A2N9H828"/>
<evidence type="ECO:0000313" key="1">
    <source>
        <dbReference type="EMBL" id="SPD10577.1"/>
    </source>
</evidence>
<reference evidence="1" key="1">
    <citation type="submission" date="2018-02" db="EMBL/GenBank/DDBJ databases">
        <authorList>
            <person name="Cohen D.B."/>
            <person name="Kent A.D."/>
        </authorList>
    </citation>
    <scope>NUCLEOTIDE SEQUENCE</scope>
</reference>